<dbReference type="InterPro" id="IPR027417">
    <property type="entry name" value="P-loop_NTPase"/>
</dbReference>
<dbReference type="InterPro" id="IPR051943">
    <property type="entry name" value="TRAFAC_Dynamin-like_GTPase"/>
</dbReference>
<protein>
    <submittedName>
        <fullName evidence="3">G domain-containing protein</fullName>
    </submittedName>
</protein>
<evidence type="ECO:0000313" key="3">
    <source>
        <dbReference type="WBParaSite" id="PEQ_0001395501-mRNA-1"/>
    </source>
</evidence>
<dbReference type="Proteomes" id="UP000887564">
    <property type="component" value="Unplaced"/>
</dbReference>
<reference evidence="3" key="1">
    <citation type="submission" date="2022-11" db="UniProtKB">
        <authorList>
            <consortium name="WormBaseParasite"/>
        </authorList>
    </citation>
    <scope>IDENTIFICATION</scope>
</reference>
<dbReference type="Pfam" id="PF00350">
    <property type="entry name" value="Dynamin_N"/>
    <property type="match status" value="1"/>
</dbReference>
<dbReference type="PANTHER" id="PTHR43681">
    <property type="entry name" value="TRANSMEMBRANE GTPASE FZO"/>
    <property type="match status" value="1"/>
</dbReference>
<dbReference type="InterPro" id="IPR045063">
    <property type="entry name" value="Dynamin_N"/>
</dbReference>
<accession>A0A914S584</accession>
<keyword evidence="2" id="KW-1185">Reference proteome</keyword>
<name>A0A914S584_PAREQ</name>
<proteinExistence type="predicted"/>
<dbReference type="AlphaFoldDB" id="A0A914S584"/>
<feature type="domain" description="Dynamin N-terminal" evidence="1">
    <location>
        <begin position="16"/>
        <end position="151"/>
    </location>
</feature>
<sequence>MIKYLLGGTEYPGSMIGPEPTTDCFTVIYYSENPGTVMGTSLATDSSLPFQSLNMFGSAFLTRMRGATLPAPVLEYMTLIDTPGILSGQKQRTSRGYDFASVVNYIATKEVNYVQVDMIILLFDTSKLDISDEYKQVIQCLKGNEEKVLFIQILLPQPAK</sequence>
<evidence type="ECO:0000259" key="1">
    <source>
        <dbReference type="Pfam" id="PF00350"/>
    </source>
</evidence>
<dbReference type="WBParaSite" id="PEQ_0001395501-mRNA-1">
    <property type="protein sequence ID" value="PEQ_0001395501-mRNA-1"/>
    <property type="gene ID" value="PEQ_0001395501"/>
</dbReference>
<dbReference type="Gene3D" id="3.40.50.300">
    <property type="entry name" value="P-loop containing nucleotide triphosphate hydrolases"/>
    <property type="match status" value="1"/>
</dbReference>
<organism evidence="2 3">
    <name type="scientific">Parascaris equorum</name>
    <name type="common">Equine roundworm</name>
    <dbReference type="NCBI Taxonomy" id="6256"/>
    <lineage>
        <taxon>Eukaryota</taxon>
        <taxon>Metazoa</taxon>
        <taxon>Ecdysozoa</taxon>
        <taxon>Nematoda</taxon>
        <taxon>Chromadorea</taxon>
        <taxon>Rhabditida</taxon>
        <taxon>Spirurina</taxon>
        <taxon>Ascaridomorpha</taxon>
        <taxon>Ascaridoidea</taxon>
        <taxon>Ascarididae</taxon>
        <taxon>Parascaris</taxon>
    </lineage>
</organism>
<dbReference type="PANTHER" id="PTHR43681:SF1">
    <property type="entry name" value="SARCALUMENIN"/>
    <property type="match status" value="1"/>
</dbReference>
<evidence type="ECO:0000313" key="2">
    <source>
        <dbReference type="Proteomes" id="UP000887564"/>
    </source>
</evidence>
<dbReference type="SUPFAM" id="SSF52540">
    <property type="entry name" value="P-loop containing nucleoside triphosphate hydrolases"/>
    <property type="match status" value="1"/>
</dbReference>